<reference evidence="1 2" key="1">
    <citation type="submission" date="2017-01" db="EMBL/GenBank/DDBJ databases">
        <authorList>
            <person name="Mah S.A."/>
            <person name="Swanson W.J."/>
            <person name="Moy G.W."/>
            <person name="Vacquier V.D."/>
        </authorList>
    </citation>
    <scope>NUCLEOTIDE SEQUENCE [LARGE SCALE GENOMIC DNA]</scope>
    <source>
        <strain evidence="1 2">GSMNP</strain>
    </source>
</reference>
<evidence type="ECO:0000313" key="1">
    <source>
        <dbReference type="EMBL" id="OMJ21501.1"/>
    </source>
</evidence>
<dbReference type="Proteomes" id="UP000187283">
    <property type="component" value="Unassembled WGS sequence"/>
</dbReference>
<feature type="non-terminal residue" evidence="1">
    <location>
        <position position="19"/>
    </location>
</feature>
<keyword evidence="2" id="KW-1185">Reference proteome</keyword>
<name>A0A1R1Y3E3_9FUNG</name>
<proteinExistence type="predicted"/>
<sequence>MPKQLIIQYQAQSSPGLST</sequence>
<organism evidence="1 2">
    <name type="scientific">Smittium culicis</name>
    <dbReference type="NCBI Taxonomy" id="133412"/>
    <lineage>
        <taxon>Eukaryota</taxon>
        <taxon>Fungi</taxon>
        <taxon>Fungi incertae sedis</taxon>
        <taxon>Zoopagomycota</taxon>
        <taxon>Kickxellomycotina</taxon>
        <taxon>Harpellomycetes</taxon>
        <taxon>Harpellales</taxon>
        <taxon>Legeriomycetaceae</taxon>
        <taxon>Smittium</taxon>
    </lineage>
</organism>
<protein>
    <submittedName>
        <fullName evidence="1">Uncharacterized protein</fullName>
    </submittedName>
</protein>
<accession>A0A1R1Y3E3</accession>
<evidence type="ECO:0000313" key="2">
    <source>
        <dbReference type="Proteomes" id="UP000187283"/>
    </source>
</evidence>
<gene>
    <name evidence="1" type="ORF">AYI70_g3455</name>
</gene>
<dbReference type="EMBL" id="LSSN01000992">
    <property type="protein sequence ID" value="OMJ21501.1"/>
    <property type="molecule type" value="Genomic_DNA"/>
</dbReference>
<dbReference type="AlphaFoldDB" id="A0A1R1Y3E3"/>
<comment type="caution">
    <text evidence="1">The sequence shown here is derived from an EMBL/GenBank/DDBJ whole genome shotgun (WGS) entry which is preliminary data.</text>
</comment>